<keyword evidence="4" id="KW-1185">Reference proteome</keyword>
<comment type="similarity">
    <text evidence="1">Belongs to the UPF0065 (bug) family.</text>
</comment>
<dbReference type="RefSeq" id="WP_380107066.1">
    <property type="nucleotide sequence ID" value="NZ_JBHSIH010000001.1"/>
</dbReference>
<dbReference type="SUPFAM" id="SSF53850">
    <property type="entry name" value="Periplasmic binding protein-like II"/>
    <property type="match status" value="1"/>
</dbReference>
<feature type="chain" id="PRO_5046715642" evidence="2">
    <location>
        <begin position="32"/>
        <end position="332"/>
    </location>
</feature>
<dbReference type="Proteomes" id="UP001597287">
    <property type="component" value="Unassembled WGS sequence"/>
</dbReference>
<dbReference type="InterPro" id="IPR042100">
    <property type="entry name" value="Bug_dom1"/>
</dbReference>
<evidence type="ECO:0000256" key="2">
    <source>
        <dbReference type="SAM" id="SignalP"/>
    </source>
</evidence>
<protein>
    <submittedName>
        <fullName evidence="3">Tripartite tricarboxylate transporter substrate binding protein</fullName>
    </submittedName>
</protein>
<feature type="signal peptide" evidence="2">
    <location>
        <begin position="1"/>
        <end position="31"/>
    </location>
</feature>
<sequence>MPSTSRRGFLQSTAAAAAAAANTVLAPSAWAQSPWPSKPIRIIVPYTAGGFTDQMARLLQVGLQKALGQPVIVENKPGANSIIGVDQVAKAAPDGHTFGVVIAAYAANTTLYPKLPYNPKKDLVGVSLMGVSPLVAAVAMNAPFKTTPELIAYAKANPGKVGFGSSGSGSSAHLTTELMKLLTKTDMVHVPYKGAAPALADLMGGQIPLFLDPPPNLIQPAKAGRIRLIGVASDKRLAALPDVPTFVEQGYDGLLGSTWAAMIAPAGVPREIVQRMSAEVSRIIRSADVSQRLEQVMGTFAEGSTPEECDRFIAAETEKWGRVIREAKVTVD</sequence>
<dbReference type="PANTHER" id="PTHR42928:SF5">
    <property type="entry name" value="BLR1237 PROTEIN"/>
    <property type="match status" value="1"/>
</dbReference>
<dbReference type="InterPro" id="IPR006311">
    <property type="entry name" value="TAT_signal"/>
</dbReference>
<comment type="caution">
    <text evidence="3">The sequence shown here is derived from an EMBL/GenBank/DDBJ whole genome shotgun (WGS) entry which is preliminary data.</text>
</comment>
<dbReference type="Gene3D" id="3.40.190.10">
    <property type="entry name" value="Periplasmic binding protein-like II"/>
    <property type="match status" value="1"/>
</dbReference>
<organism evidence="3 4">
    <name type="scientific">Delftia deserti</name>
    <dbReference type="NCBI Taxonomy" id="1651218"/>
    <lineage>
        <taxon>Bacteria</taxon>
        <taxon>Pseudomonadati</taxon>
        <taxon>Pseudomonadota</taxon>
        <taxon>Betaproteobacteria</taxon>
        <taxon>Burkholderiales</taxon>
        <taxon>Comamonadaceae</taxon>
        <taxon>Delftia</taxon>
    </lineage>
</organism>
<evidence type="ECO:0000313" key="3">
    <source>
        <dbReference type="EMBL" id="MFD2319190.1"/>
    </source>
</evidence>
<dbReference type="EMBL" id="JBHUIG010000009">
    <property type="protein sequence ID" value="MFD2319190.1"/>
    <property type="molecule type" value="Genomic_DNA"/>
</dbReference>
<keyword evidence="2" id="KW-0732">Signal</keyword>
<dbReference type="PROSITE" id="PS51318">
    <property type="entry name" value="TAT"/>
    <property type="match status" value="1"/>
</dbReference>
<dbReference type="PANTHER" id="PTHR42928">
    <property type="entry name" value="TRICARBOXYLATE-BINDING PROTEIN"/>
    <property type="match status" value="1"/>
</dbReference>
<proteinExistence type="inferred from homology"/>
<gene>
    <name evidence="3" type="ORF">ACFSPV_10760</name>
</gene>
<evidence type="ECO:0000256" key="1">
    <source>
        <dbReference type="ARBA" id="ARBA00006987"/>
    </source>
</evidence>
<evidence type="ECO:0000313" key="4">
    <source>
        <dbReference type="Proteomes" id="UP001597287"/>
    </source>
</evidence>
<reference evidence="4" key="1">
    <citation type="journal article" date="2019" name="Int. J. Syst. Evol. Microbiol.">
        <title>The Global Catalogue of Microorganisms (GCM) 10K type strain sequencing project: providing services to taxonomists for standard genome sequencing and annotation.</title>
        <authorList>
            <consortium name="The Broad Institute Genomics Platform"/>
            <consortium name="The Broad Institute Genome Sequencing Center for Infectious Disease"/>
            <person name="Wu L."/>
            <person name="Ma J."/>
        </authorList>
    </citation>
    <scope>NUCLEOTIDE SEQUENCE [LARGE SCALE GENOMIC DNA]</scope>
    <source>
        <strain evidence="4">CCUG 62793</strain>
    </source>
</reference>
<dbReference type="PIRSF" id="PIRSF017082">
    <property type="entry name" value="YflP"/>
    <property type="match status" value="1"/>
</dbReference>
<dbReference type="Gene3D" id="3.40.190.150">
    <property type="entry name" value="Bordetella uptake gene, domain 1"/>
    <property type="match status" value="1"/>
</dbReference>
<dbReference type="CDD" id="cd13578">
    <property type="entry name" value="PBP2_Bug27"/>
    <property type="match status" value="1"/>
</dbReference>
<accession>A0ABW5EMD5</accession>
<name>A0ABW5EMD5_9BURK</name>
<dbReference type="Pfam" id="PF03401">
    <property type="entry name" value="TctC"/>
    <property type="match status" value="1"/>
</dbReference>
<dbReference type="InterPro" id="IPR005064">
    <property type="entry name" value="BUG"/>
</dbReference>